<evidence type="ECO:0000256" key="3">
    <source>
        <dbReference type="ARBA" id="ARBA00023172"/>
    </source>
</evidence>
<evidence type="ECO:0000259" key="5">
    <source>
        <dbReference type="PROSITE" id="PS51898"/>
    </source>
</evidence>
<protein>
    <submittedName>
        <fullName evidence="7">XerC/D-like integrase</fullName>
    </submittedName>
</protein>
<dbReference type="Pfam" id="PF00589">
    <property type="entry name" value="Phage_integrase"/>
    <property type="match status" value="1"/>
</dbReference>
<accession>A0A0U5H8Q9</accession>
<dbReference type="Proteomes" id="UP000066737">
    <property type="component" value="Chromosome I"/>
</dbReference>
<evidence type="ECO:0000256" key="4">
    <source>
        <dbReference type="PROSITE-ProRule" id="PRU01248"/>
    </source>
</evidence>
<dbReference type="GO" id="GO:0006310">
    <property type="term" value="P:DNA recombination"/>
    <property type="evidence" value="ECO:0007669"/>
    <property type="project" value="UniProtKB-KW"/>
</dbReference>
<dbReference type="KEGG" id="hhb:Hhub_3113"/>
<dbReference type="GO" id="GO:0003677">
    <property type="term" value="F:DNA binding"/>
    <property type="evidence" value="ECO:0007669"/>
    <property type="project" value="UniProtKB-UniRule"/>
</dbReference>
<dbReference type="InterPro" id="IPR013762">
    <property type="entry name" value="Integrase-like_cat_sf"/>
</dbReference>
<dbReference type="PROSITE" id="PS51898">
    <property type="entry name" value="TYR_RECOMBINASE"/>
    <property type="match status" value="1"/>
</dbReference>
<reference evidence="8" key="1">
    <citation type="journal article" date="2016" name="Environ. Microbiol.">
        <title>The complete genome of a viable archaeum isolated from 123-million-year-old rock salt.</title>
        <authorList>
            <person name="Jaakkola S.T."/>
            <person name="Pfeiffer F."/>
            <person name="Ravantti J.J."/>
            <person name="Guo Q."/>
            <person name="Liu Y."/>
            <person name="Chen X."/>
            <person name="Ma H."/>
            <person name="Yang C."/>
            <person name="Oksanen H.M."/>
            <person name="Bamford D.H."/>
        </authorList>
    </citation>
    <scope>NUCLEOTIDE SEQUENCE</scope>
    <source>
        <strain evidence="8">JI20-1</strain>
    </source>
</reference>
<dbReference type="Pfam" id="PF02899">
    <property type="entry name" value="Phage_int_SAM_1"/>
    <property type="match status" value="1"/>
</dbReference>
<dbReference type="EMBL" id="LN831302">
    <property type="protein sequence ID" value="CQH60018.1"/>
    <property type="molecule type" value="Genomic_DNA"/>
</dbReference>
<name>A0A0U5H8Q9_9EURY</name>
<dbReference type="SUPFAM" id="SSF56349">
    <property type="entry name" value="DNA breaking-rejoining enzymes"/>
    <property type="match status" value="1"/>
</dbReference>
<gene>
    <name evidence="7" type="ORF">HHUB_3113</name>
</gene>
<feature type="domain" description="Tyr recombinase" evidence="5">
    <location>
        <begin position="114"/>
        <end position="324"/>
    </location>
</feature>
<evidence type="ECO:0000313" key="8">
    <source>
        <dbReference type="Proteomes" id="UP000066737"/>
    </source>
</evidence>
<keyword evidence="3" id="KW-0233">DNA recombination</keyword>
<dbReference type="PANTHER" id="PTHR30349">
    <property type="entry name" value="PHAGE INTEGRASE-RELATED"/>
    <property type="match status" value="1"/>
</dbReference>
<keyword evidence="2 4" id="KW-0238">DNA-binding</keyword>
<evidence type="ECO:0000259" key="6">
    <source>
        <dbReference type="PROSITE" id="PS51900"/>
    </source>
</evidence>
<dbReference type="InterPro" id="IPR050090">
    <property type="entry name" value="Tyrosine_recombinase_XerCD"/>
</dbReference>
<dbReference type="Gene3D" id="1.10.150.130">
    <property type="match status" value="1"/>
</dbReference>
<feature type="domain" description="Core-binding (CB)" evidence="6">
    <location>
        <begin position="1"/>
        <end position="79"/>
    </location>
</feature>
<dbReference type="InterPro" id="IPR002104">
    <property type="entry name" value="Integrase_catalytic"/>
</dbReference>
<dbReference type="CDD" id="cd00397">
    <property type="entry name" value="DNA_BRE_C"/>
    <property type="match status" value="1"/>
</dbReference>
<dbReference type="GO" id="GO:0015074">
    <property type="term" value="P:DNA integration"/>
    <property type="evidence" value="ECO:0007669"/>
    <property type="project" value="UniProtKB-KW"/>
</dbReference>
<dbReference type="PANTHER" id="PTHR30349:SF41">
    <property type="entry name" value="INTEGRASE_RECOMBINASE PROTEIN MJ0367-RELATED"/>
    <property type="match status" value="1"/>
</dbReference>
<dbReference type="InterPro" id="IPR011010">
    <property type="entry name" value="DNA_brk_join_enz"/>
</dbReference>
<dbReference type="PROSITE" id="PS51900">
    <property type="entry name" value="CB"/>
    <property type="match status" value="1"/>
</dbReference>
<proteinExistence type="predicted"/>
<evidence type="ECO:0000256" key="1">
    <source>
        <dbReference type="ARBA" id="ARBA00022908"/>
    </source>
</evidence>
<dbReference type="InterPro" id="IPR010998">
    <property type="entry name" value="Integrase_recombinase_N"/>
</dbReference>
<dbReference type="AlphaFoldDB" id="A0A0U5H8Q9"/>
<keyword evidence="1" id="KW-0229">DNA integration</keyword>
<sequence>MSDFPSGKNDGRGNFSKSTYTRYRDVVNDFLQTQDVSDLMEVEPRDINRWNQLLQRRDYARTTRDGKLETLEVFFKWAESEWRAPRGDKQLSETIIRKRDDLDVSGDEKSRAGDDNHRISTKRAEKIAGHLAKHQYASRQMIEFLLIYHVGIRKSGLLSINCDDVKPRKGIIQIRNRPEETGVRLKRGNNGERDVNIASGVMSVVTDYIEENRTQPKDGSDALLTSWAGRIDDSTLYRDITGLTKCGECTDDDGNSLVNQNASDCPESIGCHDLRRVAITRMRDEGVSWDTISGRVNATVQMLKDHYDSPTHSQAADRRKEEILNAL</sequence>
<organism evidence="7 8">
    <name type="scientific">Halobacterium hubeiense</name>
    <dbReference type="NCBI Taxonomy" id="1407499"/>
    <lineage>
        <taxon>Archaea</taxon>
        <taxon>Methanobacteriati</taxon>
        <taxon>Methanobacteriota</taxon>
        <taxon>Stenosarchaea group</taxon>
        <taxon>Halobacteria</taxon>
        <taxon>Halobacteriales</taxon>
        <taxon>Halobacteriaceae</taxon>
        <taxon>Halobacterium</taxon>
    </lineage>
</organism>
<dbReference type="InterPro" id="IPR004107">
    <property type="entry name" value="Integrase_SAM-like_N"/>
</dbReference>
<evidence type="ECO:0000313" key="7">
    <source>
        <dbReference type="EMBL" id="CQH60018.1"/>
    </source>
</evidence>
<evidence type="ECO:0000256" key="2">
    <source>
        <dbReference type="ARBA" id="ARBA00023125"/>
    </source>
</evidence>
<dbReference type="InterPro" id="IPR044068">
    <property type="entry name" value="CB"/>
</dbReference>
<dbReference type="Gene3D" id="1.10.443.10">
    <property type="entry name" value="Intergrase catalytic core"/>
    <property type="match status" value="1"/>
</dbReference>
<keyword evidence="8" id="KW-1185">Reference proteome</keyword>